<keyword evidence="1" id="KW-0472">Membrane</keyword>
<keyword evidence="3" id="KW-0012">Acyltransferase</keyword>
<feature type="transmembrane region" description="Helical" evidence="1">
    <location>
        <begin position="237"/>
        <end position="253"/>
    </location>
</feature>
<name>A0ABS9Z9I6_9HYPH</name>
<dbReference type="RefSeq" id="WP_243067249.1">
    <property type="nucleotide sequence ID" value="NZ_JAIVFK010000025.1"/>
</dbReference>
<reference evidence="3" key="1">
    <citation type="journal article" date="2022" name="ISME J.">
        <title>Identification of active gaseous-alkane degraders at natural gas seeps.</title>
        <authorList>
            <person name="Farhan Ul Haque M."/>
            <person name="Hernandez M."/>
            <person name="Crombie A.T."/>
            <person name="Murrell J.C."/>
        </authorList>
    </citation>
    <scope>NUCLEOTIDE SEQUENCE</scope>
    <source>
        <strain evidence="3">PC2</strain>
    </source>
</reference>
<dbReference type="PANTHER" id="PTHR23028">
    <property type="entry name" value="ACETYLTRANSFERASE"/>
    <property type="match status" value="1"/>
</dbReference>
<evidence type="ECO:0000259" key="2">
    <source>
        <dbReference type="Pfam" id="PF01757"/>
    </source>
</evidence>
<evidence type="ECO:0000256" key="1">
    <source>
        <dbReference type="SAM" id="Phobius"/>
    </source>
</evidence>
<dbReference type="InterPro" id="IPR050879">
    <property type="entry name" value="Acyltransferase_3"/>
</dbReference>
<keyword evidence="4" id="KW-1185">Reference proteome</keyword>
<dbReference type="InterPro" id="IPR002656">
    <property type="entry name" value="Acyl_transf_3_dom"/>
</dbReference>
<keyword evidence="1" id="KW-1133">Transmembrane helix</keyword>
<feature type="transmembrane region" description="Helical" evidence="1">
    <location>
        <begin position="174"/>
        <end position="194"/>
    </location>
</feature>
<evidence type="ECO:0000313" key="3">
    <source>
        <dbReference type="EMBL" id="MCI4683287.1"/>
    </source>
</evidence>
<feature type="transmembrane region" description="Helical" evidence="1">
    <location>
        <begin position="21"/>
        <end position="41"/>
    </location>
</feature>
<feature type="transmembrane region" description="Helical" evidence="1">
    <location>
        <begin position="297"/>
        <end position="317"/>
    </location>
</feature>
<feature type="transmembrane region" description="Helical" evidence="1">
    <location>
        <begin position="109"/>
        <end position="132"/>
    </location>
</feature>
<dbReference type="GO" id="GO:0016746">
    <property type="term" value="F:acyltransferase activity"/>
    <property type="evidence" value="ECO:0007669"/>
    <property type="project" value="UniProtKB-KW"/>
</dbReference>
<protein>
    <submittedName>
        <fullName evidence="3">Acyltransferase family protein</fullName>
    </submittedName>
</protein>
<dbReference type="PANTHER" id="PTHR23028:SF53">
    <property type="entry name" value="ACYL_TRANSF_3 DOMAIN-CONTAINING PROTEIN"/>
    <property type="match status" value="1"/>
</dbReference>
<accession>A0ABS9Z9I6</accession>
<proteinExistence type="predicted"/>
<dbReference type="EMBL" id="JAIVFP010000001">
    <property type="protein sequence ID" value="MCI4683287.1"/>
    <property type="molecule type" value="Genomic_DNA"/>
</dbReference>
<comment type="caution">
    <text evidence="3">The sequence shown here is derived from an EMBL/GenBank/DDBJ whole genome shotgun (WGS) entry which is preliminary data.</text>
</comment>
<feature type="transmembrane region" description="Helical" evidence="1">
    <location>
        <begin position="70"/>
        <end position="88"/>
    </location>
</feature>
<feature type="transmembrane region" description="Helical" evidence="1">
    <location>
        <begin position="323"/>
        <end position="345"/>
    </location>
</feature>
<feature type="transmembrane region" description="Helical" evidence="1">
    <location>
        <begin position="259"/>
        <end position="276"/>
    </location>
</feature>
<feature type="transmembrane region" description="Helical" evidence="1">
    <location>
        <begin position="200"/>
        <end position="225"/>
    </location>
</feature>
<keyword evidence="1" id="KW-0812">Transmembrane</keyword>
<organism evidence="3 4">
    <name type="scientific">Candidatus Rhodoblastus alkanivorans</name>
    <dbReference type="NCBI Taxonomy" id="2954117"/>
    <lineage>
        <taxon>Bacteria</taxon>
        <taxon>Pseudomonadati</taxon>
        <taxon>Pseudomonadota</taxon>
        <taxon>Alphaproteobacteria</taxon>
        <taxon>Hyphomicrobiales</taxon>
        <taxon>Rhodoblastaceae</taxon>
        <taxon>Rhodoblastus</taxon>
    </lineage>
</organism>
<gene>
    <name evidence="3" type="ORF">K2U94_10995</name>
</gene>
<dbReference type="Proteomes" id="UP001139104">
    <property type="component" value="Unassembled WGS sequence"/>
</dbReference>
<sequence>MNRAVPSPPSLISSAASTWLDALRAFLVAQVVLGHLAAIALPTLPELAGWSPFAVCAVAFRLTTRFGPQAAYLFVFLSGFLVGGALLRDRLDGRRLNFRSFAARRMTKIMPVLAGALVLSAVLDLTGAFLLHGADLYRRQNYDYFAAITPVRFLGNLLSLQPTLVGVFGSNGPLWTLGYIVQFYFAGFAAIRWLSRRNAAPFAFALLLAAWLRPEWLCLFLIWTLGAAARVSPNRPASLASALVLGAALIVLANRLPVLPSILTCGFAGIFLVTAAQGAKQGLAGGARRATQGLASLSFEVYAVHYPIAFFIFASLVKTKAQASGLFLAFLVLTIAAISGAALLVRRLSPATLRLGPAGTPA</sequence>
<dbReference type="Pfam" id="PF01757">
    <property type="entry name" value="Acyl_transf_3"/>
    <property type="match status" value="1"/>
</dbReference>
<evidence type="ECO:0000313" key="4">
    <source>
        <dbReference type="Proteomes" id="UP001139104"/>
    </source>
</evidence>
<keyword evidence="3" id="KW-0808">Transferase</keyword>
<feature type="domain" description="Acyltransferase 3" evidence="2">
    <location>
        <begin position="18"/>
        <end position="345"/>
    </location>
</feature>